<dbReference type="RefSeq" id="XP_040497150.1">
    <property type="nucleotide sequence ID" value="XM_040641216.1"/>
</dbReference>
<dbReference type="Proteomes" id="UP000261680">
    <property type="component" value="Unplaced"/>
</dbReference>
<reference evidence="3" key="1">
    <citation type="submission" date="2025-08" db="UniProtKB">
        <authorList>
            <consortium name="RefSeq"/>
        </authorList>
    </citation>
    <scope>IDENTIFICATION</scope>
    <source>
        <tissue evidence="3">Whole blood</tissue>
    </source>
</reference>
<dbReference type="InterPro" id="IPR029297">
    <property type="entry name" value="SPATA32"/>
</dbReference>
<evidence type="ECO:0000313" key="2">
    <source>
        <dbReference type="Proteomes" id="UP000261680"/>
    </source>
</evidence>
<keyword evidence="2" id="KW-1185">Reference proteome</keyword>
<evidence type="ECO:0000256" key="1">
    <source>
        <dbReference type="SAM" id="MobiDB-lite"/>
    </source>
</evidence>
<sequence length="502" mass="54694">MPGWHSLNSSDACANGFPCCGKESVDIVETQSARLGLGRSAGGHCSVASPLLGTGSAGELHWLTGILDEKEESWALPPTTWIPLWGKGPLGKLSRHLLNSLKIENATPEFLVGARTVKGVDELGASRQPLCGEGVLRAPDTSLIPLKPPHPPPGGRSSILSHSVPFCRRCGPNQHQLVQEEEETKLEKEWLELEPPPQVDLDLEPEPEPELEGEPEPKDSEQEEPRIESPQCHTQQDASQWSMRSTSSYLSEAEDDQASANRRSIRVQTSKHLFWADKLIQTSEHSLQRVLHRQPRKNTGKTSGCQDRQCVPGDAMCSKKQLQNSGAQPAPPATDSRQPPNPHPSSSSLSPGIGLADVVNFASSLAVASSSKRDLPSLEHRIRAPPQKPEAPSTDPAARRATDQPEGKNLSKELLEKPLRAGESQKAWKQEDKNFLHPYLDFSKPGMKRATIEGQVKLLQQPARSPPPQGAVKDSVPGTRKGSPLLLKIHFKMSSPTSPEND</sequence>
<protein>
    <submittedName>
        <fullName evidence="3">Spermatogenesis-associated protein 32</fullName>
    </submittedName>
</protein>
<dbReference type="GO" id="GO:0007283">
    <property type="term" value="P:spermatogenesis"/>
    <property type="evidence" value="ECO:0007669"/>
    <property type="project" value="InterPro"/>
</dbReference>
<dbReference type="GeneID" id="103665882"/>
<dbReference type="PANTHER" id="PTHR37338">
    <property type="entry name" value="SPERMATOGENESIS-ASSOCIATED PROTEIN 32"/>
    <property type="match status" value="1"/>
</dbReference>
<name>A0A8M1GQ12_URSMA</name>
<gene>
    <name evidence="3" type="primary">SPATA32</name>
</gene>
<dbReference type="PANTHER" id="PTHR37338:SF1">
    <property type="entry name" value="SPERMATOGENESIS-ASSOCIATED PROTEIN 32"/>
    <property type="match status" value="1"/>
</dbReference>
<dbReference type="Pfam" id="PF15310">
    <property type="entry name" value="VAD1-2"/>
    <property type="match status" value="1"/>
</dbReference>
<feature type="compositionally biased region" description="Polar residues" evidence="1">
    <location>
        <begin position="231"/>
        <end position="250"/>
    </location>
</feature>
<dbReference type="GO" id="GO:0048471">
    <property type="term" value="C:perinuclear region of cytoplasm"/>
    <property type="evidence" value="ECO:0007669"/>
    <property type="project" value="TreeGrafter"/>
</dbReference>
<organism evidence="2 3">
    <name type="scientific">Ursus maritimus</name>
    <name type="common">Polar bear</name>
    <name type="synonym">Thalarctos maritimus</name>
    <dbReference type="NCBI Taxonomy" id="29073"/>
    <lineage>
        <taxon>Eukaryota</taxon>
        <taxon>Metazoa</taxon>
        <taxon>Chordata</taxon>
        <taxon>Craniata</taxon>
        <taxon>Vertebrata</taxon>
        <taxon>Euteleostomi</taxon>
        <taxon>Mammalia</taxon>
        <taxon>Eutheria</taxon>
        <taxon>Laurasiatheria</taxon>
        <taxon>Carnivora</taxon>
        <taxon>Caniformia</taxon>
        <taxon>Ursidae</taxon>
        <taxon>Ursus</taxon>
    </lineage>
</organism>
<feature type="region of interest" description="Disordered" evidence="1">
    <location>
        <begin position="369"/>
        <end position="429"/>
    </location>
</feature>
<feature type="region of interest" description="Disordered" evidence="1">
    <location>
        <begin position="460"/>
        <end position="502"/>
    </location>
</feature>
<dbReference type="AlphaFoldDB" id="A0A8M1GQ12"/>
<dbReference type="KEGG" id="umr:103665882"/>
<evidence type="ECO:0000313" key="3">
    <source>
        <dbReference type="RefSeq" id="XP_040497150.1"/>
    </source>
</evidence>
<feature type="compositionally biased region" description="Basic residues" evidence="1">
    <location>
        <begin position="290"/>
        <end position="299"/>
    </location>
</feature>
<feature type="compositionally biased region" description="Basic and acidic residues" evidence="1">
    <location>
        <begin position="397"/>
        <end position="420"/>
    </location>
</feature>
<feature type="compositionally biased region" description="Basic and acidic residues" evidence="1">
    <location>
        <begin position="215"/>
        <end position="227"/>
    </location>
</feature>
<dbReference type="OrthoDB" id="9625284at2759"/>
<proteinExistence type="predicted"/>
<dbReference type="CTD" id="124783"/>
<feature type="region of interest" description="Disordered" evidence="1">
    <location>
        <begin position="287"/>
        <end position="353"/>
    </location>
</feature>
<feature type="compositionally biased region" description="Acidic residues" evidence="1">
    <location>
        <begin position="201"/>
        <end position="214"/>
    </location>
</feature>
<feature type="compositionally biased region" description="Basic and acidic residues" evidence="1">
    <location>
        <begin position="371"/>
        <end position="382"/>
    </location>
</feature>
<dbReference type="GO" id="GO:0003779">
    <property type="term" value="F:actin binding"/>
    <property type="evidence" value="ECO:0007669"/>
    <property type="project" value="TreeGrafter"/>
</dbReference>
<accession>A0A8M1GQ12</accession>
<feature type="region of interest" description="Disordered" evidence="1">
    <location>
        <begin position="192"/>
        <end position="263"/>
    </location>
</feature>